<proteinExistence type="predicted"/>
<evidence type="ECO:0000313" key="3">
    <source>
        <dbReference type="Proteomes" id="UP000053528"/>
    </source>
</evidence>
<evidence type="ECO:0000313" key="2">
    <source>
        <dbReference type="EMBL" id="KGF19928.1"/>
    </source>
</evidence>
<feature type="region of interest" description="Disordered" evidence="1">
    <location>
        <begin position="1"/>
        <end position="76"/>
    </location>
</feature>
<dbReference type="RefSeq" id="WP_035756926.1">
    <property type="nucleotide sequence ID" value="NZ_JRNH01000023.1"/>
</dbReference>
<dbReference type="Proteomes" id="UP000053528">
    <property type="component" value="Unassembled WGS sequence"/>
</dbReference>
<gene>
    <name evidence="2" type="ORF">HMPREF2128_08130</name>
</gene>
<dbReference type="EMBL" id="JRNH01000023">
    <property type="protein sequence ID" value="KGF19928.1"/>
    <property type="molecule type" value="Genomic_DNA"/>
</dbReference>
<evidence type="ECO:0000256" key="1">
    <source>
        <dbReference type="SAM" id="MobiDB-lite"/>
    </source>
</evidence>
<protein>
    <submittedName>
        <fullName evidence="2">Uncharacterized protein</fullName>
    </submittedName>
</protein>
<feature type="compositionally biased region" description="Basic and acidic residues" evidence="1">
    <location>
        <begin position="56"/>
        <end position="65"/>
    </location>
</feature>
<accession>A0A095YCH0</accession>
<name>A0A095YCH0_9MICC</name>
<feature type="compositionally biased region" description="Polar residues" evidence="1">
    <location>
        <begin position="1"/>
        <end position="54"/>
    </location>
</feature>
<sequence length="382" mass="40231">MRSVQDSTESATQETSPATQEAPQAQGNDQQTPGDGQQTSGDDQPTSGNNQQSPGDGRRARRDTQQSRGSGSRMGRAAVSVLMVSTCWLGVTTTTSSYSANARPGDAVFDKAVSRTEHSPVYRARVLLAQVDQAHSGEDVTTAARTAYELLSGSDAWGGPATNREMRWIEEHVAAQKASGQDNAKDAAVLSGELMQLALRPSDNEQLSREDASRLIAASVTLYSASQKAGAPPLDNDAAAVIKEALASASLTDPVAALGDVVALADPSEPEQAAALWDRTGRTSAKITEAARIIAHRNPADSNQEWFEASRDLTLGLGKASGHPYAAATIGPREDYLAPGTEKLASAQASLAEPLQHLAAHYHGEARIVLMALSFQVAGYTR</sequence>
<dbReference type="AlphaFoldDB" id="A0A095YCH0"/>
<comment type="caution">
    <text evidence="2">The sequence shown here is derived from an EMBL/GenBank/DDBJ whole genome shotgun (WGS) entry which is preliminary data.</text>
</comment>
<organism evidence="2 3">
    <name type="scientific">Pseudoglutamicibacter albus DNF00011</name>
    <dbReference type="NCBI Taxonomy" id="1401063"/>
    <lineage>
        <taxon>Bacteria</taxon>
        <taxon>Bacillati</taxon>
        <taxon>Actinomycetota</taxon>
        <taxon>Actinomycetes</taxon>
        <taxon>Micrococcales</taxon>
        <taxon>Micrococcaceae</taxon>
        <taxon>Pseudoglutamicibacter</taxon>
    </lineage>
</organism>
<reference evidence="2 3" key="1">
    <citation type="submission" date="2014-07" db="EMBL/GenBank/DDBJ databases">
        <authorList>
            <person name="McCorrison J."/>
            <person name="Sanka R."/>
            <person name="Torralba M."/>
            <person name="Gillis M."/>
            <person name="Haft D.H."/>
            <person name="Methe B."/>
            <person name="Sutton G."/>
            <person name="Nelson K.E."/>
        </authorList>
    </citation>
    <scope>NUCLEOTIDE SEQUENCE [LARGE SCALE GENOMIC DNA]</scope>
    <source>
        <strain evidence="2 3">DNF00011</strain>
    </source>
</reference>